<organism evidence="3 4">
    <name type="scientific">Lentzea flaviverrucosa</name>
    <dbReference type="NCBI Taxonomy" id="200379"/>
    <lineage>
        <taxon>Bacteria</taxon>
        <taxon>Bacillati</taxon>
        <taxon>Actinomycetota</taxon>
        <taxon>Actinomycetes</taxon>
        <taxon>Pseudonocardiales</taxon>
        <taxon>Pseudonocardiaceae</taxon>
        <taxon>Lentzea</taxon>
    </lineage>
</organism>
<name>A0A1H9BHV3_9PSEU</name>
<accession>A0A1H9BHV3</accession>
<dbReference type="CDD" id="cd06558">
    <property type="entry name" value="crotonase-like"/>
    <property type="match status" value="1"/>
</dbReference>
<sequence>MTRHVSKRVEVSEADGVVRLRLNGGRDGNVLDTSTVEELTRAVEDASERSARVLVLSGAGDSFCLGADRREMKKMFHTSELEATARLLSGNASELCQSIERFPGVTIADLHGKVIGAGLVLALCCDLRVAHERSTYLLPELVLGFPFSWGGALSRLHAELGSSVVREMVILGRQLSAEEAQRKNIVHFHGKADEVESTVNRAIARCSRYPPSAVAEFKRHLDSCRRGLLPEGSLALEERALVNKFRNIQ</sequence>
<keyword evidence="4" id="KW-1185">Reference proteome</keyword>
<comment type="similarity">
    <text evidence="1 2">Belongs to the enoyl-CoA hydratase/isomerase family.</text>
</comment>
<dbReference type="PROSITE" id="PS00166">
    <property type="entry name" value="ENOYL_COA_HYDRATASE"/>
    <property type="match status" value="1"/>
</dbReference>
<dbReference type="EMBL" id="FOFT01000001">
    <property type="protein sequence ID" value="SEP88572.1"/>
    <property type="molecule type" value="Genomic_DNA"/>
</dbReference>
<dbReference type="GO" id="GO:0006635">
    <property type="term" value="P:fatty acid beta-oxidation"/>
    <property type="evidence" value="ECO:0007669"/>
    <property type="project" value="TreeGrafter"/>
</dbReference>
<dbReference type="AlphaFoldDB" id="A0A1H9BHV3"/>
<protein>
    <submittedName>
        <fullName evidence="3">Methylglutaconyl-CoA hydratase</fullName>
    </submittedName>
</protein>
<evidence type="ECO:0000313" key="4">
    <source>
        <dbReference type="Proteomes" id="UP000199028"/>
    </source>
</evidence>
<gene>
    <name evidence="3" type="ORF">SAMN05216195_101491</name>
</gene>
<dbReference type="PANTHER" id="PTHR11941">
    <property type="entry name" value="ENOYL-COA HYDRATASE-RELATED"/>
    <property type="match status" value="1"/>
</dbReference>
<dbReference type="Proteomes" id="UP000199028">
    <property type="component" value="Unassembled WGS sequence"/>
</dbReference>
<evidence type="ECO:0000313" key="3">
    <source>
        <dbReference type="EMBL" id="SEP88572.1"/>
    </source>
</evidence>
<dbReference type="RefSeq" id="WP_170176216.1">
    <property type="nucleotide sequence ID" value="NZ_FOFT01000001.1"/>
</dbReference>
<dbReference type="Pfam" id="PF00378">
    <property type="entry name" value="ECH_1"/>
    <property type="match status" value="1"/>
</dbReference>
<dbReference type="GO" id="GO:0003824">
    <property type="term" value="F:catalytic activity"/>
    <property type="evidence" value="ECO:0007669"/>
    <property type="project" value="InterPro"/>
</dbReference>
<evidence type="ECO:0000256" key="1">
    <source>
        <dbReference type="ARBA" id="ARBA00005254"/>
    </source>
</evidence>
<evidence type="ECO:0000256" key="2">
    <source>
        <dbReference type="RuleBase" id="RU003707"/>
    </source>
</evidence>
<reference evidence="4" key="1">
    <citation type="submission" date="2016-10" db="EMBL/GenBank/DDBJ databases">
        <authorList>
            <person name="Varghese N."/>
            <person name="Submissions S."/>
        </authorList>
    </citation>
    <scope>NUCLEOTIDE SEQUENCE [LARGE SCALE GENOMIC DNA]</scope>
    <source>
        <strain evidence="4">CGMCC 4.578</strain>
    </source>
</reference>
<dbReference type="InterPro" id="IPR001753">
    <property type="entry name" value="Enoyl-CoA_hydra/iso"/>
</dbReference>
<dbReference type="InterPro" id="IPR029045">
    <property type="entry name" value="ClpP/crotonase-like_dom_sf"/>
</dbReference>
<proteinExistence type="inferred from homology"/>
<dbReference type="Gene3D" id="3.90.226.10">
    <property type="entry name" value="2-enoyl-CoA Hydratase, Chain A, domain 1"/>
    <property type="match status" value="1"/>
</dbReference>
<dbReference type="SUPFAM" id="SSF52096">
    <property type="entry name" value="ClpP/crotonase"/>
    <property type="match status" value="1"/>
</dbReference>
<dbReference type="PANTHER" id="PTHR11941:SF54">
    <property type="entry name" value="ENOYL-COA HYDRATASE, MITOCHONDRIAL"/>
    <property type="match status" value="1"/>
</dbReference>
<dbReference type="InterPro" id="IPR018376">
    <property type="entry name" value="Enoyl-CoA_hyd/isom_CS"/>
</dbReference>